<evidence type="ECO:0000313" key="12">
    <source>
        <dbReference type="RefSeq" id="XP_020013603.1"/>
    </source>
</evidence>
<dbReference type="Pfam" id="PF00340">
    <property type="entry name" value="IL1"/>
    <property type="match status" value="1"/>
</dbReference>
<gene>
    <name evidence="10 12" type="primary">Il1rn</name>
</gene>
<dbReference type="OrthoDB" id="9274793at2759"/>
<reference evidence="12" key="2">
    <citation type="submission" date="2025-04" db="UniProtKB">
        <authorList>
            <consortium name="RefSeq"/>
        </authorList>
    </citation>
    <scope>IDENTIFICATION</scope>
    <source>
        <tissue evidence="12">Leukocyte</tissue>
    </source>
</reference>
<feature type="signal peptide" evidence="9">
    <location>
        <begin position="1"/>
        <end position="26"/>
    </location>
</feature>
<dbReference type="Gene3D" id="2.80.10.50">
    <property type="match status" value="1"/>
</dbReference>
<dbReference type="GO" id="GO:0005152">
    <property type="term" value="F:interleukin-1 receptor antagonist activity"/>
    <property type="evidence" value="ECO:0007669"/>
    <property type="project" value="TreeGrafter"/>
</dbReference>
<reference evidence="10" key="1">
    <citation type="submission" date="2023-09" db="UniProtKB">
        <authorList>
            <consortium name="Ensembl"/>
        </authorList>
    </citation>
    <scope>IDENTIFICATION</scope>
</reference>
<evidence type="ECO:0000256" key="2">
    <source>
        <dbReference type="ARBA" id="ARBA00010448"/>
    </source>
</evidence>
<dbReference type="Ensembl" id="ENSCCNT00000028361.1">
    <property type="protein sequence ID" value="ENSCCNP00000022107.1"/>
    <property type="gene ID" value="ENSCCNG00000021790.1"/>
</dbReference>
<evidence type="ECO:0000256" key="4">
    <source>
        <dbReference type="ARBA" id="ARBA00022729"/>
    </source>
</evidence>
<dbReference type="PRINTS" id="PR01360">
    <property type="entry name" value="INTRLEUKIN1X"/>
</dbReference>
<name>A0A8B7U1D1_CASCN</name>
<dbReference type="GO" id="GO:0005125">
    <property type="term" value="F:cytokine activity"/>
    <property type="evidence" value="ECO:0007669"/>
    <property type="project" value="UniProtKB-UniRule"/>
</dbReference>
<evidence type="ECO:0000256" key="3">
    <source>
        <dbReference type="ARBA" id="ARBA00022525"/>
    </source>
</evidence>
<dbReference type="AlphaFoldDB" id="A0A8B7U1D1"/>
<dbReference type="RefSeq" id="XP_020013603.1">
    <property type="nucleotide sequence ID" value="XM_020158014.1"/>
</dbReference>
<comment type="function">
    <text evidence="7">Anti-inflammatory antagonist of interleukin-1 family of proinflammatory cytokines such as interleukin-1beta/IL1B and interleukin-1alpha/IL1A. Protects from immune dysregulation and uncontrolled systemic inflammation triggered by IL1 for a range of innate stimulatory agents such as pathogens.</text>
</comment>
<keyword evidence="5" id="KW-1015">Disulfide bond</keyword>
<dbReference type="PROSITE" id="PS00253">
    <property type="entry name" value="INTERLEUKIN_1"/>
    <property type="match status" value="1"/>
</dbReference>
<feature type="chain" id="PRO_5044664962" description="Interleukin-1" evidence="9">
    <location>
        <begin position="27"/>
        <end position="178"/>
    </location>
</feature>
<proteinExistence type="inferred from homology"/>
<dbReference type="GeneID" id="109682645"/>
<evidence type="ECO:0000256" key="9">
    <source>
        <dbReference type="SAM" id="SignalP"/>
    </source>
</evidence>
<evidence type="ECO:0000256" key="8">
    <source>
        <dbReference type="RuleBase" id="RU003753"/>
    </source>
</evidence>
<keyword evidence="4 9" id="KW-0732">Signal</keyword>
<dbReference type="InterPro" id="IPR008996">
    <property type="entry name" value="IL1/FGF"/>
</dbReference>
<dbReference type="SMART" id="SM00125">
    <property type="entry name" value="IL1"/>
    <property type="match status" value="1"/>
</dbReference>
<keyword evidence="11" id="KW-1185">Reference proteome</keyword>
<evidence type="ECO:0000256" key="6">
    <source>
        <dbReference type="ARBA" id="ARBA00023180"/>
    </source>
</evidence>
<comment type="subcellular location">
    <subcellularLocation>
        <location evidence="1 8">Secreted</location>
    </subcellularLocation>
</comment>
<organism evidence="12">
    <name type="scientific">Castor canadensis</name>
    <name type="common">American beaver</name>
    <dbReference type="NCBI Taxonomy" id="51338"/>
    <lineage>
        <taxon>Eukaryota</taxon>
        <taxon>Metazoa</taxon>
        <taxon>Chordata</taxon>
        <taxon>Craniata</taxon>
        <taxon>Vertebrata</taxon>
        <taxon>Euteleostomi</taxon>
        <taxon>Mammalia</taxon>
        <taxon>Eutheria</taxon>
        <taxon>Euarchontoglires</taxon>
        <taxon>Glires</taxon>
        <taxon>Rodentia</taxon>
        <taxon>Castorimorpha</taxon>
        <taxon>Castoridae</taxon>
        <taxon>Castor</taxon>
    </lineage>
</organism>
<dbReference type="SUPFAM" id="SSF50353">
    <property type="entry name" value="Cytokine"/>
    <property type="match status" value="1"/>
</dbReference>
<comment type="similarity">
    <text evidence="2 8">Belongs to the IL-1 family.</text>
</comment>
<protein>
    <recommendedName>
        <fullName evidence="8">Interleukin-1</fullName>
    </recommendedName>
</protein>
<sequence length="178" mass="20177">MDTCRGPYTHLISLLLLLLFPSEVTCRPSGRRPGKMQAFRIWDINQKTFYLRNNQLVAGYLQGPNTKLEEKIDVMPIDPHAMFLGIHGGKLCLSCVKSANDIRLQLEAVNITDLSKNKEQDKRFTFIRSDNGPTTSFESAACPGWFLCTALEADQPVSLTNTPEKDIMVTKFYFQEDQ</sequence>
<dbReference type="PRINTS" id="PR00264">
    <property type="entry name" value="INTERLEUKIN1"/>
</dbReference>
<dbReference type="KEGG" id="ccan:109682645"/>
<evidence type="ECO:0000256" key="1">
    <source>
        <dbReference type="ARBA" id="ARBA00004613"/>
    </source>
</evidence>
<evidence type="ECO:0000313" key="10">
    <source>
        <dbReference type="Ensembl" id="ENSCCNP00000022107.1"/>
    </source>
</evidence>
<dbReference type="GO" id="GO:0005615">
    <property type="term" value="C:extracellular space"/>
    <property type="evidence" value="ECO:0007669"/>
    <property type="project" value="InterPro"/>
</dbReference>
<dbReference type="InterPro" id="IPR003297">
    <property type="entry name" value="IL-1RA/IL-36"/>
</dbReference>
<evidence type="ECO:0000313" key="11">
    <source>
        <dbReference type="Proteomes" id="UP001732720"/>
    </source>
</evidence>
<dbReference type="GO" id="GO:0005149">
    <property type="term" value="F:interleukin-1 receptor binding"/>
    <property type="evidence" value="ECO:0007669"/>
    <property type="project" value="UniProtKB-UniRule"/>
</dbReference>
<dbReference type="GO" id="GO:2000660">
    <property type="term" value="P:negative regulation of interleukin-1-mediated signaling pathway"/>
    <property type="evidence" value="ECO:0007669"/>
    <property type="project" value="TreeGrafter"/>
</dbReference>
<dbReference type="GO" id="GO:0002437">
    <property type="term" value="P:inflammatory response to antigenic stimulus"/>
    <property type="evidence" value="ECO:0007669"/>
    <property type="project" value="TreeGrafter"/>
</dbReference>
<accession>A0A8B7U1D1</accession>
<dbReference type="InterPro" id="IPR000975">
    <property type="entry name" value="IL-1_fam"/>
</dbReference>
<dbReference type="Proteomes" id="UP001732720">
    <property type="component" value="Chromosome 12"/>
</dbReference>
<keyword evidence="3 8" id="KW-0964">Secreted</keyword>
<keyword evidence="6" id="KW-0325">Glycoprotein</keyword>
<dbReference type="InterPro" id="IPR020877">
    <property type="entry name" value="IL-1_CS"/>
</dbReference>
<dbReference type="PANTHER" id="PTHR10078">
    <property type="entry name" value="INTERLEUKIN-1 FAMILY MEMBER"/>
    <property type="match status" value="1"/>
</dbReference>
<dbReference type="CTD" id="3557"/>
<evidence type="ECO:0000256" key="5">
    <source>
        <dbReference type="ARBA" id="ARBA00023157"/>
    </source>
</evidence>
<dbReference type="PANTHER" id="PTHR10078:SF28">
    <property type="entry name" value="INTERLEUKIN-1 RECEPTOR ANTAGONIST PROTEIN"/>
    <property type="match status" value="1"/>
</dbReference>
<evidence type="ECO:0000256" key="7">
    <source>
        <dbReference type="ARBA" id="ARBA00034096"/>
    </source>
</evidence>
<keyword evidence="12" id="KW-0675">Receptor</keyword>
<dbReference type="FunFam" id="2.80.10.50:FF:000013">
    <property type="entry name" value="Interleukin-1"/>
    <property type="match status" value="1"/>
</dbReference>